<dbReference type="Gene3D" id="3.30.70.270">
    <property type="match status" value="1"/>
</dbReference>
<dbReference type="InterPro" id="IPR050951">
    <property type="entry name" value="Retrovirus_Pol_polyprotein"/>
</dbReference>
<dbReference type="Pfam" id="PF00078">
    <property type="entry name" value="RVT_1"/>
    <property type="match status" value="1"/>
</dbReference>
<evidence type="ECO:0000313" key="3">
    <source>
        <dbReference type="EMBL" id="KAK3253547.1"/>
    </source>
</evidence>
<dbReference type="PANTHER" id="PTHR37984">
    <property type="entry name" value="PROTEIN CBG26694"/>
    <property type="match status" value="1"/>
</dbReference>
<feature type="region of interest" description="Disordered" evidence="1">
    <location>
        <begin position="1"/>
        <end position="20"/>
    </location>
</feature>
<dbReference type="InterPro" id="IPR043128">
    <property type="entry name" value="Rev_trsase/Diguanyl_cyclase"/>
</dbReference>
<dbReference type="AlphaFoldDB" id="A0AAE0CEC5"/>
<reference evidence="3 4" key="1">
    <citation type="journal article" date="2015" name="Genome Biol. Evol.">
        <title>Comparative Genomics of a Bacterivorous Green Alga Reveals Evolutionary Causalities and Consequences of Phago-Mixotrophic Mode of Nutrition.</title>
        <authorList>
            <person name="Burns J.A."/>
            <person name="Paasch A."/>
            <person name="Narechania A."/>
            <person name="Kim E."/>
        </authorList>
    </citation>
    <scope>NUCLEOTIDE SEQUENCE [LARGE SCALE GENOMIC DNA]</scope>
    <source>
        <strain evidence="3 4">PLY_AMNH</strain>
    </source>
</reference>
<name>A0AAE0CEC5_9CHLO</name>
<evidence type="ECO:0000259" key="2">
    <source>
        <dbReference type="Pfam" id="PF00078"/>
    </source>
</evidence>
<protein>
    <recommendedName>
        <fullName evidence="2">Reverse transcriptase domain-containing protein</fullName>
    </recommendedName>
</protein>
<evidence type="ECO:0000256" key="1">
    <source>
        <dbReference type="SAM" id="MobiDB-lite"/>
    </source>
</evidence>
<evidence type="ECO:0000313" key="4">
    <source>
        <dbReference type="Proteomes" id="UP001190700"/>
    </source>
</evidence>
<organism evidence="3 4">
    <name type="scientific">Cymbomonas tetramitiformis</name>
    <dbReference type="NCBI Taxonomy" id="36881"/>
    <lineage>
        <taxon>Eukaryota</taxon>
        <taxon>Viridiplantae</taxon>
        <taxon>Chlorophyta</taxon>
        <taxon>Pyramimonadophyceae</taxon>
        <taxon>Pyramimonadales</taxon>
        <taxon>Pyramimonadaceae</taxon>
        <taxon>Cymbomonas</taxon>
    </lineage>
</organism>
<feature type="region of interest" description="Disordered" evidence="1">
    <location>
        <begin position="280"/>
        <end position="306"/>
    </location>
</feature>
<dbReference type="CDD" id="cd01647">
    <property type="entry name" value="RT_LTR"/>
    <property type="match status" value="1"/>
</dbReference>
<feature type="domain" description="Reverse transcriptase" evidence="2">
    <location>
        <begin position="122"/>
        <end position="248"/>
    </location>
</feature>
<comment type="caution">
    <text evidence="3">The sequence shown here is derived from an EMBL/GenBank/DDBJ whole genome shotgun (WGS) entry which is preliminary data.</text>
</comment>
<keyword evidence="4" id="KW-1185">Reference proteome</keyword>
<dbReference type="PANTHER" id="PTHR37984:SF5">
    <property type="entry name" value="PROTEIN NYNRIN-LIKE"/>
    <property type="match status" value="1"/>
</dbReference>
<dbReference type="Proteomes" id="UP001190700">
    <property type="component" value="Unassembled WGS sequence"/>
</dbReference>
<dbReference type="InterPro" id="IPR000477">
    <property type="entry name" value="RT_dom"/>
</dbReference>
<gene>
    <name evidence="3" type="ORF">CYMTET_37202</name>
</gene>
<proteinExistence type="predicted"/>
<accession>A0AAE0CEC5</accession>
<dbReference type="InterPro" id="IPR043502">
    <property type="entry name" value="DNA/RNA_pol_sf"/>
</dbReference>
<sequence length="361" mass="39588">MGSGSVGHPVDRVSNEDTASANQARTFATQAGAVDGAIPLGREDDVEALHIRDEELGAVMGPQAGFNGEGAWTDEEWQDLRSLLRREKGFMATSATDLPGYTGAIGKFDIPFKDDVPEDPFHDIGQDQYMTKLDLRSGFHQIILTDDASLKTCFWWAREGAAPEQYVYKRMPFGSTNSTAMFGRVLEHESRGLSCAKVFCDDILVTSPTARQHLTDLEAVMQRLSKVGLRGHPGKLVFAAGGCEFLGFLLRPRKLSPHQAKVSLQEFEYDIEHRAGSSHTNADVLSRYPRESSLDPTRASLDPTAEEAALPTAGAFACLCARHPRTLEEGTQDVTPIATWQYETHMGSSLPGQQKGTRRCD</sequence>
<dbReference type="SUPFAM" id="SSF56672">
    <property type="entry name" value="DNA/RNA polymerases"/>
    <property type="match status" value="1"/>
</dbReference>
<dbReference type="EMBL" id="LGRX02024772">
    <property type="protein sequence ID" value="KAK3253547.1"/>
    <property type="molecule type" value="Genomic_DNA"/>
</dbReference>
<dbReference type="Gene3D" id="3.10.10.10">
    <property type="entry name" value="HIV Type 1 Reverse Transcriptase, subunit A, domain 1"/>
    <property type="match status" value="1"/>
</dbReference>